<dbReference type="KEGG" id="bpg:Bathy15g02650"/>
<feature type="region of interest" description="Disordered" evidence="5">
    <location>
        <begin position="1"/>
        <end position="50"/>
    </location>
</feature>
<dbReference type="eggNOG" id="KOG4528">
    <property type="taxonomic scope" value="Eukaryota"/>
</dbReference>
<dbReference type="GO" id="GO:0072669">
    <property type="term" value="C:tRNA-splicing ligase complex"/>
    <property type="evidence" value="ECO:0007669"/>
    <property type="project" value="TreeGrafter"/>
</dbReference>
<evidence type="ECO:0000256" key="3">
    <source>
        <dbReference type="ARBA" id="ARBA00022723"/>
    </source>
</evidence>
<evidence type="ECO:0000256" key="1">
    <source>
        <dbReference type="ARBA" id="ARBA00007963"/>
    </source>
</evidence>
<dbReference type="GO" id="GO:0046872">
    <property type="term" value="F:metal ion binding"/>
    <property type="evidence" value="ECO:0007669"/>
    <property type="project" value="UniProtKB-KW"/>
</dbReference>
<dbReference type="PANTHER" id="PTHR12682">
    <property type="entry name" value="ARCHEASE"/>
    <property type="match status" value="1"/>
</dbReference>
<dbReference type="STRING" id="41875.K8F5E8"/>
<dbReference type="Pfam" id="PF01951">
    <property type="entry name" value="Archease"/>
    <property type="match status" value="1"/>
</dbReference>
<dbReference type="InterPro" id="IPR002804">
    <property type="entry name" value="Archease"/>
</dbReference>
<feature type="compositionally biased region" description="Acidic residues" evidence="5">
    <location>
        <begin position="28"/>
        <end position="37"/>
    </location>
</feature>
<protein>
    <submittedName>
        <fullName evidence="7">Archease</fullName>
    </submittedName>
</protein>
<dbReference type="RefSeq" id="XP_007508949.1">
    <property type="nucleotide sequence ID" value="XM_007508887.1"/>
</dbReference>
<dbReference type="SUPFAM" id="SSF69819">
    <property type="entry name" value="MTH1598-like"/>
    <property type="match status" value="1"/>
</dbReference>
<keyword evidence="2" id="KW-0819">tRNA processing</keyword>
<evidence type="ECO:0000313" key="7">
    <source>
        <dbReference type="EMBL" id="CCO20035.1"/>
    </source>
</evidence>
<reference evidence="7 8" key="1">
    <citation type="submission" date="2011-10" db="EMBL/GenBank/DDBJ databases">
        <authorList>
            <person name="Genoscope - CEA"/>
        </authorList>
    </citation>
    <scope>NUCLEOTIDE SEQUENCE [LARGE SCALE GENOMIC DNA]</scope>
    <source>
        <strain evidence="7 8">RCC 1105</strain>
    </source>
</reference>
<feature type="domain" description="Archease" evidence="6">
    <location>
        <begin position="114"/>
        <end position="262"/>
    </location>
</feature>
<keyword evidence="4" id="KW-0106">Calcium</keyword>
<evidence type="ECO:0000256" key="5">
    <source>
        <dbReference type="SAM" id="MobiDB-lite"/>
    </source>
</evidence>
<dbReference type="AlphaFoldDB" id="K8F5E8"/>
<comment type="similarity">
    <text evidence="1">Belongs to the archease family.</text>
</comment>
<keyword evidence="3" id="KW-0479">Metal-binding</keyword>
<dbReference type="InterPro" id="IPR023572">
    <property type="entry name" value="Archease_dom"/>
</dbReference>
<evidence type="ECO:0000256" key="2">
    <source>
        <dbReference type="ARBA" id="ARBA00022694"/>
    </source>
</evidence>
<dbReference type="OrthoDB" id="2190767at2759"/>
<dbReference type="GeneID" id="19011552"/>
<gene>
    <name evidence="7" type="ordered locus">Bathy15g02650</name>
</gene>
<dbReference type="PANTHER" id="PTHR12682:SF11">
    <property type="entry name" value="PROTEIN ARCHEASE"/>
    <property type="match status" value="1"/>
</dbReference>
<dbReference type="GO" id="GO:0006388">
    <property type="term" value="P:tRNA splicing, via endonucleolytic cleavage and ligation"/>
    <property type="evidence" value="ECO:0007669"/>
    <property type="project" value="TreeGrafter"/>
</dbReference>
<proteinExistence type="inferred from homology"/>
<evidence type="ECO:0000313" key="8">
    <source>
        <dbReference type="Proteomes" id="UP000198341"/>
    </source>
</evidence>
<evidence type="ECO:0000259" key="6">
    <source>
        <dbReference type="Pfam" id="PF01951"/>
    </source>
</evidence>
<keyword evidence="8" id="KW-1185">Reference proteome</keyword>
<dbReference type="InterPro" id="IPR036820">
    <property type="entry name" value="Archease_dom_sf"/>
</dbReference>
<organism evidence="7 8">
    <name type="scientific">Bathycoccus prasinos</name>
    <dbReference type="NCBI Taxonomy" id="41875"/>
    <lineage>
        <taxon>Eukaryota</taxon>
        <taxon>Viridiplantae</taxon>
        <taxon>Chlorophyta</taxon>
        <taxon>Mamiellophyceae</taxon>
        <taxon>Mamiellales</taxon>
        <taxon>Bathycoccaceae</taxon>
        <taxon>Bathycoccus</taxon>
    </lineage>
</organism>
<name>K8F5E8_9CHLO</name>
<feature type="compositionally biased region" description="Basic and acidic residues" evidence="5">
    <location>
        <begin position="38"/>
        <end position="50"/>
    </location>
</feature>
<dbReference type="Proteomes" id="UP000198341">
    <property type="component" value="Chromosome 15"/>
</dbReference>
<sequence length="262" mass="29766">MEKKLEYEALPQRGPRRRKKKNKNVENVENDDDEDEENEKKRAKTNDKPMKKNVVVMMMNTTNEGEYDGDANDGDKRTRTGANATTTATTTTACFLSTEPIVSYDTTAATKNQYEYKDHTADIQIKSWGDSITTAFAWSALGMFDYMTPLHNISETPKVYRKFECSAHDLKSLLFAFLDELLFVFHTESLVCTKIQINEFRENEGNLGEEVNRWTIEGIVAGDLFVDGVHEQGTEVKAITYSEMQIHVAEDGSTEVYVIVDI</sequence>
<evidence type="ECO:0000256" key="4">
    <source>
        <dbReference type="ARBA" id="ARBA00022837"/>
    </source>
</evidence>
<dbReference type="EMBL" id="FO082264">
    <property type="protein sequence ID" value="CCO20035.1"/>
    <property type="molecule type" value="Genomic_DNA"/>
</dbReference>
<accession>K8F5E8</accession>
<dbReference type="Gene3D" id="3.55.10.10">
    <property type="entry name" value="Archease domain"/>
    <property type="match status" value="1"/>
</dbReference>